<keyword evidence="2" id="KW-0479">Metal-binding</keyword>
<proteinExistence type="predicted"/>
<evidence type="ECO:0000256" key="2">
    <source>
        <dbReference type="ARBA" id="ARBA00022723"/>
    </source>
</evidence>
<dbReference type="InterPro" id="IPR052035">
    <property type="entry name" value="ZnF_BED_domain_contain"/>
</dbReference>
<keyword evidence="5" id="KW-0539">Nucleus</keyword>
<dbReference type="SUPFAM" id="SSF53098">
    <property type="entry name" value="Ribonuclease H-like"/>
    <property type="match status" value="1"/>
</dbReference>
<dbReference type="GO" id="GO:0005634">
    <property type="term" value="C:nucleus"/>
    <property type="evidence" value="ECO:0007669"/>
    <property type="project" value="UniProtKB-SubCell"/>
</dbReference>
<evidence type="ECO:0000256" key="5">
    <source>
        <dbReference type="ARBA" id="ARBA00023242"/>
    </source>
</evidence>
<keyword evidence="3" id="KW-0863">Zinc-finger</keyword>
<dbReference type="InterPro" id="IPR012337">
    <property type="entry name" value="RNaseH-like_sf"/>
</dbReference>
<dbReference type="OrthoDB" id="3251057at2759"/>
<accession>A0A9W8MFR3</accession>
<feature type="non-terminal residue" evidence="6">
    <location>
        <position position="403"/>
    </location>
</feature>
<reference evidence="6" key="1">
    <citation type="submission" date="2022-06" db="EMBL/GenBank/DDBJ databases">
        <title>Genome Sequence of Candolleomyces eurysporus.</title>
        <authorList>
            <person name="Buettner E."/>
        </authorList>
    </citation>
    <scope>NUCLEOTIDE SEQUENCE</scope>
    <source>
        <strain evidence="6">VTCC 930004</strain>
    </source>
</reference>
<dbReference type="GO" id="GO:0008270">
    <property type="term" value="F:zinc ion binding"/>
    <property type="evidence" value="ECO:0007669"/>
    <property type="project" value="UniProtKB-KW"/>
</dbReference>
<evidence type="ECO:0000256" key="1">
    <source>
        <dbReference type="ARBA" id="ARBA00004123"/>
    </source>
</evidence>
<comment type="subcellular location">
    <subcellularLocation>
        <location evidence="1">Nucleus</location>
    </subcellularLocation>
</comment>
<evidence type="ECO:0000313" key="7">
    <source>
        <dbReference type="Proteomes" id="UP001140091"/>
    </source>
</evidence>
<protein>
    <submittedName>
        <fullName evidence="6">Uncharacterized protein</fullName>
    </submittedName>
</protein>
<organism evidence="6 7">
    <name type="scientific">Candolleomyces eurysporus</name>
    <dbReference type="NCBI Taxonomy" id="2828524"/>
    <lineage>
        <taxon>Eukaryota</taxon>
        <taxon>Fungi</taxon>
        <taxon>Dikarya</taxon>
        <taxon>Basidiomycota</taxon>
        <taxon>Agaricomycotina</taxon>
        <taxon>Agaricomycetes</taxon>
        <taxon>Agaricomycetidae</taxon>
        <taxon>Agaricales</taxon>
        <taxon>Agaricineae</taxon>
        <taxon>Psathyrellaceae</taxon>
        <taxon>Candolleomyces</taxon>
    </lineage>
</organism>
<sequence length="403" mass="44267">MIADPEYVGEVQMLCPGTLLPHPTTISNDVQKIYLGISKVFQSYLVDSVSSAIHLVLDGLTAPLVACYLGIIAVCNGLSLFGLKESHTGKYLAQEIKNCLERFGILPKLFSLCMDNAGNCSKAATELQIMAPSFPAVEFELDDEGGESESDVEEAIIEESQEIAAALEEEGGDEAVGVHDAAVTGSMRQQAIQIMKVEHDVVIDPETEKAALSIIPRVSGFARRINDSPTLKESFDQLVKIDPNLAGTTQRLARRVPTRWNSDLACLCSHLVFKQVVVSMTGRSELSSYHLSPLQWDLLRDLIDVLQNMQLFERLTELFSRPDVPLIVEVYPMLLKLEKSLTALCDDTLPAPADDESGDDDNLNTDPVFCVAAQASLLMIEKYRELLDECEIYAIAIAMCPDQ</sequence>
<evidence type="ECO:0000313" key="6">
    <source>
        <dbReference type="EMBL" id="KAJ2928986.1"/>
    </source>
</evidence>
<keyword evidence="4" id="KW-0862">Zinc</keyword>
<dbReference type="PANTHER" id="PTHR46481:SF10">
    <property type="entry name" value="ZINC FINGER BED DOMAIN-CONTAINING PROTEIN 39"/>
    <property type="match status" value="1"/>
</dbReference>
<comment type="caution">
    <text evidence="6">The sequence shown here is derived from an EMBL/GenBank/DDBJ whole genome shotgun (WGS) entry which is preliminary data.</text>
</comment>
<dbReference type="Proteomes" id="UP001140091">
    <property type="component" value="Unassembled WGS sequence"/>
</dbReference>
<evidence type="ECO:0000256" key="3">
    <source>
        <dbReference type="ARBA" id="ARBA00022771"/>
    </source>
</evidence>
<dbReference type="AlphaFoldDB" id="A0A9W8MFR3"/>
<dbReference type="EMBL" id="JANBPK010000916">
    <property type="protein sequence ID" value="KAJ2928986.1"/>
    <property type="molecule type" value="Genomic_DNA"/>
</dbReference>
<gene>
    <name evidence="6" type="ORF">H1R20_g8111</name>
</gene>
<dbReference type="PANTHER" id="PTHR46481">
    <property type="entry name" value="ZINC FINGER BED DOMAIN-CONTAINING PROTEIN 4"/>
    <property type="match status" value="1"/>
</dbReference>
<evidence type="ECO:0000256" key="4">
    <source>
        <dbReference type="ARBA" id="ARBA00022833"/>
    </source>
</evidence>
<name>A0A9W8MFR3_9AGAR</name>
<keyword evidence="7" id="KW-1185">Reference proteome</keyword>